<dbReference type="AlphaFoldDB" id="A0AAW4LBZ1"/>
<dbReference type="PANTHER" id="PTHR12815:SF23">
    <property type="entry name" value="OUTER MEMBRANE PROTEIN ASSEMBLY FACTOR BAMA"/>
    <property type="match status" value="1"/>
</dbReference>
<dbReference type="Pfam" id="PF01103">
    <property type="entry name" value="Omp85"/>
    <property type="match status" value="1"/>
</dbReference>
<dbReference type="InterPro" id="IPR000184">
    <property type="entry name" value="Bac_surfAg_D15"/>
</dbReference>
<evidence type="ECO:0000313" key="10">
    <source>
        <dbReference type="EMBL" id="MBT0665544.1"/>
    </source>
</evidence>
<evidence type="ECO:0000256" key="5">
    <source>
        <dbReference type="ARBA" id="ARBA00022737"/>
    </source>
</evidence>
<protein>
    <recommendedName>
        <fullName evidence="8">Outer membrane protein assembly factor BamA</fullName>
    </recommendedName>
</protein>
<dbReference type="InterPro" id="IPR039910">
    <property type="entry name" value="D15-like"/>
</dbReference>
<proteinExistence type="inferred from homology"/>
<comment type="caution">
    <text evidence="10">The sequence shown here is derived from an EMBL/GenBank/DDBJ whole genome shotgun (WGS) entry which is preliminary data.</text>
</comment>
<dbReference type="Gene3D" id="3.10.20.310">
    <property type="entry name" value="membrane protein fhac"/>
    <property type="match status" value="5"/>
</dbReference>
<feature type="domain" description="POTRA" evidence="9">
    <location>
        <begin position="113"/>
        <end position="190"/>
    </location>
</feature>
<organism evidence="10 11">
    <name type="scientific">Geoanaerobacter pelophilus</name>
    <dbReference type="NCBI Taxonomy" id="60036"/>
    <lineage>
        <taxon>Bacteria</taxon>
        <taxon>Pseudomonadati</taxon>
        <taxon>Thermodesulfobacteriota</taxon>
        <taxon>Desulfuromonadia</taxon>
        <taxon>Geobacterales</taxon>
        <taxon>Geobacteraceae</taxon>
        <taxon>Geoanaerobacter</taxon>
    </lineage>
</organism>
<dbReference type="NCBIfam" id="TIGR03303">
    <property type="entry name" value="OM_YaeT"/>
    <property type="match status" value="1"/>
</dbReference>
<dbReference type="Pfam" id="PF07244">
    <property type="entry name" value="POTRA"/>
    <property type="match status" value="5"/>
</dbReference>
<dbReference type="EMBL" id="JAHCVJ010000006">
    <property type="protein sequence ID" value="MBT0665544.1"/>
    <property type="molecule type" value="Genomic_DNA"/>
</dbReference>
<dbReference type="InterPro" id="IPR023707">
    <property type="entry name" value="OM_assembly_BamA"/>
</dbReference>
<evidence type="ECO:0000256" key="8">
    <source>
        <dbReference type="NCBIfam" id="TIGR03303"/>
    </source>
</evidence>
<sequence length="777" mass="86069">MGRSEYNDRSGGVLSISFGKIFSSALLLFVLLTGYALAEGEKITEVKISGNRRIESDAIRNALTVKAGDLLYLDKIDADVRAVFKLGHFQDVKVETAPGEKGVIVTYIVTEKPVVRDIKIEGNKELSADKIKEVLELKANSIFSAKDLARSIKKIKKLYADEGYYLAEVESSTEKRGDTDLRLLLKISEGKKILIQEIRFDGNHSFTRRKLKGLMESTEDWWLSWMTGAGVYKEEVLKNDIALIADFYFNNGYVNVKIAEPHVDLLPDKKGLLVQIDIKEGDQYRVGAIDFKGDLLEKAGELSKQLKLKSGEIFSRSVLRGDVFQLTDLYADQGYAFANVNPLTKLNPEAKTIDITFDMEKGEKVYIDRITISGNPKTRDKVIRRELKLAEGDLYNSTGLKKSKQNLMNLGYFEEATLATERGSADNKLNLKVDVKEKPTGTFSIGAGYSSLDGFIGQGSVQQANFFGLGLKANVSASIGGKSSTYSLGLTDPYFLDSRWTVGGDLYRSQRDYLDYTRRAIGGDIKAGYPISDTLSTFWIYKYEQKEIFNISQAFILTKQEYDPSSTTSSISASLTRNTTDYRLDPTTGTMSSLSAEFAGLGGTSRFARYIGETTLFTPLFWNAVFSVRGVMGHIQGIGKDIPIDEKFYLGGISTLRGYGGRTVSPYKLVESRQNVGATASIIRSYTGGNTEAVFSAEMTMPLIKEAGLKGVVFFDTGNSYDKPSDLFKVMQSSYGFGVRWFSPIGPLRLEYGIPLNPRTGIDSKSGKLEFSIGSFF</sequence>
<keyword evidence="11" id="KW-1185">Reference proteome</keyword>
<keyword evidence="7" id="KW-0998">Cell outer membrane</keyword>
<evidence type="ECO:0000259" key="9">
    <source>
        <dbReference type="PROSITE" id="PS51779"/>
    </source>
</evidence>
<feature type="domain" description="POTRA" evidence="9">
    <location>
        <begin position="284"/>
        <end position="362"/>
    </location>
</feature>
<keyword evidence="6" id="KW-0472">Membrane</keyword>
<dbReference type="InterPro" id="IPR010827">
    <property type="entry name" value="BamA/TamA_POTRA"/>
</dbReference>
<dbReference type="InterPro" id="IPR034746">
    <property type="entry name" value="POTRA"/>
</dbReference>
<dbReference type="GO" id="GO:0009279">
    <property type="term" value="C:cell outer membrane"/>
    <property type="evidence" value="ECO:0007669"/>
    <property type="project" value="UniProtKB-UniRule"/>
</dbReference>
<dbReference type="Gene3D" id="2.40.160.50">
    <property type="entry name" value="membrane protein fhac: a member of the omp85/tpsb transporter family"/>
    <property type="match status" value="1"/>
</dbReference>
<evidence type="ECO:0000256" key="2">
    <source>
        <dbReference type="ARBA" id="ARBA00022452"/>
    </source>
</evidence>
<evidence type="ECO:0000256" key="7">
    <source>
        <dbReference type="ARBA" id="ARBA00023237"/>
    </source>
</evidence>
<name>A0AAW4LBZ1_9BACT</name>
<dbReference type="PANTHER" id="PTHR12815">
    <property type="entry name" value="SORTING AND ASSEMBLY MACHINERY SAMM50 PROTEIN FAMILY MEMBER"/>
    <property type="match status" value="1"/>
</dbReference>
<gene>
    <name evidence="10" type="primary">bamA</name>
    <name evidence="10" type="ORF">KI809_14645</name>
</gene>
<dbReference type="GO" id="GO:0071709">
    <property type="term" value="P:membrane assembly"/>
    <property type="evidence" value="ECO:0007669"/>
    <property type="project" value="InterPro"/>
</dbReference>
<comment type="subcellular location">
    <subcellularLocation>
        <location evidence="1">Membrane</location>
    </subcellularLocation>
</comment>
<evidence type="ECO:0000256" key="4">
    <source>
        <dbReference type="ARBA" id="ARBA00022729"/>
    </source>
</evidence>
<evidence type="ECO:0000256" key="1">
    <source>
        <dbReference type="ARBA" id="ARBA00004370"/>
    </source>
</evidence>
<evidence type="ECO:0000256" key="3">
    <source>
        <dbReference type="ARBA" id="ARBA00022692"/>
    </source>
</evidence>
<accession>A0AAW4LBZ1</accession>
<dbReference type="PROSITE" id="PS51779">
    <property type="entry name" value="POTRA"/>
    <property type="match status" value="4"/>
</dbReference>
<dbReference type="HAMAP" id="MF_01430">
    <property type="entry name" value="OM_assembly_BamA"/>
    <property type="match status" value="1"/>
</dbReference>
<reference evidence="10 11" key="1">
    <citation type="submission" date="2021-05" db="EMBL/GenBank/DDBJ databases">
        <title>The draft genome of Geobacter pelophilus DSM 12255.</title>
        <authorList>
            <person name="Xu Z."/>
            <person name="Masuda Y."/>
            <person name="Itoh H."/>
            <person name="Senoo K."/>
        </authorList>
    </citation>
    <scope>NUCLEOTIDE SEQUENCE [LARGE SCALE GENOMIC DNA]</scope>
    <source>
        <strain evidence="10 11">DSM 12255</strain>
    </source>
</reference>
<evidence type="ECO:0000256" key="6">
    <source>
        <dbReference type="ARBA" id="ARBA00023136"/>
    </source>
</evidence>
<dbReference type="Proteomes" id="UP000811899">
    <property type="component" value="Unassembled WGS sequence"/>
</dbReference>
<dbReference type="PIRSF" id="PIRSF006076">
    <property type="entry name" value="OM_assembly_OMP85"/>
    <property type="match status" value="1"/>
</dbReference>
<keyword evidence="2" id="KW-1134">Transmembrane beta strand</keyword>
<keyword evidence="5" id="KW-0677">Repeat</keyword>
<keyword evidence="4" id="KW-0732">Signal</keyword>
<feature type="domain" description="POTRA" evidence="9">
    <location>
        <begin position="41"/>
        <end position="112"/>
    </location>
</feature>
<keyword evidence="3" id="KW-0812">Transmembrane</keyword>
<feature type="domain" description="POTRA" evidence="9">
    <location>
        <begin position="365"/>
        <end position="438"/>
    </location>
</feature>
<evidence type="ECO:0000313" key="11">
    <source>
        <dbReference type="Proteomes" id="UP000811899"/>
    </source>
</evidence>